<name>A0A238H1Z2_9BURK</name>
<proteinExistence type="predicted"/>
<protein>
    <submittedName>
        <fullName evidence="2">Uncharacterized protein</fullName>
    </submittedName>
</protein>
<keyword evidence="1" id="KW-1133">Transmembrane helix</keyword>
<dbReference type="EMBL" id="FXAN01000039">
    <property type="protein sequence ID" value="SMF99232.1"/>
    <property type="molecule type" value="Genomic_DNA"/>
</dbReference>
<dbReference type="Proteomes" id="UP000198460">
    <property type="component" value="Unassembled WGS sequence"/>
</dbReference>
<evidence type="ECO:0000256" key="1">
    <source>
        <dbReference type="SAM" id="Phobius"/>
    </source>
</evidence>
<feature type="transmembrane region" description="Helical" evidence="1">
    <location>
        <begin position="6"/>
        <end position="26"/>
    </location>
</feature>
<sequence length="41" mass="4559">MRISGGPMPIHLFILVRPVLLSMIVGSRYSRVKHTKIGISP</sequence>
<organism evidence="2 3">
    <name type="scientific">Burkholderia singularis</name>
    <dbReference type="NCBI Taxonomy" id="1503053"/>
    <lineage>
        <taxon>Bacteria</taxon>
        <taxon>Pseudomonadati</taxon>
        <taxon>Pseudomonadota</taxon>
        <taxon>Betaproteobacteria</taxon>
        <taxon>Burkholderiales</taxon>
        <taxon>Burkholderiaceae</taxon>
        <taxon>Burkholderia</taxon>
        <taxon>pseudomallei group</taxon>
    </lineage>
</organism>
<gene>
    <name evidence="2" type="ORF">BSIN_2453</name>
</gene>
<reference evidence="2 3" key="1">
    <citation type="submission" date="2017-04" db="EMBL/GenBank/DDBJ databases">
        <authorList>
            <person name="Afonso C.L."/>
            <person name="Miller P.J."/>
            <person name="Scott M.A."/>
            <person name="Spackman E."/>
            <person name="Goraichik I."/>
            <person name="Dimitrov K.M."/>
            <person name="Suarez D.L."/>
            <person name="Swayne D.E."/>
        </authorList>
    </citation>
    <scope>NUCLEOTIDE SEQUENCE [LARGE SCALE GENOMIC DNA]</scope>
    <source>
        <strain evidence="2">LMG 28154</strain>
    </source>
</reference>
<keyword evidence="1" id="KW-0812">Transmembrane</keyword>
<evidence type="ECO:0000313" key="2">
    <source>
        <dbReference type="EMBL" id="SMF99232.1"/>
    </source>
</evidence>
<dbReference type="AlphaFoldDB" id="A0A238H1Z2"/>
<accession>A0A238H1Z2</accession>
<evidence type="ECO:0000313" key="3">
    <source>
        <dbReference type="Proteomes" id="UP000198460"/>
    </source>
</evidence>
<keyword evidence="1" id="KW-0472">Membrane</keyword>